<dbReference type="Gene3D" id="3.40.50.720">
    <property type="entry name" value="NAD(P)-binding Rossmann-like Domain"/>
    <property type="match status" value="1"/>
</dbReference>
<sequence length="346" mass="38465">MDKLSSLIYEDSKAAYKNIDLGPIIGKTVLITGASGLLGTYLLATLKRLSEKGISKVRVIAVAHNNFLPFQKYFLDYSGAKIIKGDVTDQNFYRRLPVADYIIHAAGYASPGLFMQDPVKTLKIGTLGTFSLFNKLRPKGKFIFISSSEVYSGSKNVPHKETDIGTTNTDHPRSCYIEAKCCGEAICNAFRSREVDAKSARLSLFYGPGTKPGDKRVLNSFIEKALSGNISMLDQGHAKRTYCYITDTVEIVWKILIDGKEPIYNVGGQSKTTIRELAKKIGKNLNASVTFPKKNENKLAGAPEDVWLNMTKVEKEFGKNDYVSLEDGLARTINWQKELYRTMGQK</sequence>
<evidence type="ECO:0000313" key="3">
    <source>
        <dbReference type="EMBL" id="OGN04100.1"/>
    </source>
</evidence>
<accession>A0A1F8EUT2</accession>
<dbReference type="Proteomes" id="UP000177507">
    <property type="component" value="Unassembled WGS sequence"/>
</dbReference>
<dbReference type="EMBL" id="MGJI01000025">
    <property type="protein sequence ID" value="OGN04100.1"/>
    <property type="molecule type" value="Genomic_DNA"/>
</dbReference>
<feature type="domain" description="NAD-dependent epimerase/dehydratase" evidence="2">
    <location>
        <begin position="29"/>
        <end position="267"/>
    </location>
</feature>
<evidence type="ECO:0000313" key="4">
    <source>
        <dbReference type="Proteomes" id="UP000177507"/>
    </source>
</evidence>
<evidence type="ECO:0000259" key="2">
    <source>
        <dbReference type="Pfam" id="PF01370"/>
    </source>
</evidence>
<organism evidence="3 4">
    <name type="scientific">Candidatus Yanofskybacteria bacterium RIFCSPHIGHO2_01_FULL_44_17</name>
    <dbReference type="NCBI Taxonomy" id="1802668"/>
    <lineage>
        <taxon>Bacteria</taxon>
        <taxon>Candidatus Yanofskyibacteriota</taxon>
    </lineage>
</organism>
<dbReference type="AlphaFoldDB" id="A0A1F8EUT2"/>
<dbReference type="Pfam" id="PF01370">
    <property type="entry name" value="Epimerase"/>
    <property type="match status" value="1"/>
</dbReference>
<feature type="transmembrane region" description="Helical" evidence="1">
    <location>
        <begin position="24"/>
        <end position="46"/>
    </location>
</feature>
<proteinExistence type="predicted"/>
<dbReference type="PANTHER" id="PTHR43245">
    <property type="entry name" value="BIFUNCTIONAL POLYMYXIN RESISTANCE PROTEIN ARNA"/>
    <property type="match status" value="1"/>
</dbReference>
<dbReference type="STRING" id="1802668.A2831_02195"/>
<reference evidence="3 4" key="1">
    <citation type="journal article" date="2016" name="Nat. Commun.">
        <title>Thousands of microbial genomes shed light on interconnected biogeochemical processes in an aquifer system.</title>
        <authorList>
            <person name="Anantharaman K."/>
            <person name="Brown C.T."/>
            <person name="Hug L.A."/>
            <person name="Sharon I."/>
            <person name="Castelle C.J."/>
            <person name="Probst A.J."/>
            <person name="Thomas B.C."/>
            <person name="Singh A."/>
            <person name="Wilkins M.J."/>
            <person name="Karaoz U."/>
            <person name="Brodie E.L."/>
            <person name="Williams K.H."/>
            <person name="Hubbard S.S."/>
            <person name="Banfield J.F."/>
        </authorList>
    </citation>
    <scope>NUCLEOTIDE SEQUENCE [LARGE SCALE GENOMIC DNA]</scope>
</reference>
<name>A0A1F8EUT2_9BACT</name>
<keyword evidence="1" id="KW-1133">Transmembrane helix</keyword>
<evidence type="ECO:0000256" key="1">
    <source>
        <dbReference type="SAM" id="Phobius"/>
    </source>
</evidence>
<dbReference type="InterPro" id="IPR036291">
    <property type="entry name" value="NAD(P)-bd_dom_sf"/>
</dbReference>
<comment type="caution">
    <text evidence="3">The sequence shown here is derived from an EMBL/GenBank/DDBJ whole genome shotgun (WGS) entry which is preliminary data.</text>
</comment>
<dbReference type="SUPFAM" id="SSF51735">
    <property type="entry name" value="NAD(P)-binding Rossmann-fold domains"/>
    <property type="match status" value="1"/>
</dbReference>
<gene>
    <name evidence="3" type="ORF">A2831_02195</name>
</gene>
<protein>
    <recommendedName>
        <fullName evidence="2">NAD-dependent epimerase/dehydratase domain-containing protein</fullName>
    </recommendedName>
</protein>
<keyword evidence="1" id="KW-0812">Transmembrane</keyword>
<dbReference type="PANTHER" id="PTHR43245:SF13">
    <property type="entry name" value="UDP-D-APIOSE_UDP-D-XYLOSE SYNTHASE 2"/>
    <property type="match status" value="1"/>
</dbReference>
<dbReference type="InterPro" id="IPR050177">
    <property type="entry name" value="Lipid_A_modif_metabolic_enz"/>
</dbReference>
<dbReference type="InterPro" id="IPR001509">
    <property type="entry name" value="Epimerase_deHydtase"/>
</dbReference>
<keyword evidence="1" id="KW-0472">Membrane</keyword>